<sequence length="110" mass="11793">MSDVELTELADVWDDSMGSPLTLFENDDPESRTGSYVLQPGERVPEEGWTSHAGDEISVILSGSVELVTPDGEYTVEAGTLSVIPAGIEHYSVNYGDEPCRLVYTAVGGL</sequence>
<dbReference type="InterPro" id="IPR014710">
    <property type="entry name" value="RmlC-like_jellyroll"/>
</dbReference>
<dbReference type="Pfam" id="PF07883">
    <property type="entry name" value="Cupin_2"/>
    <property type="match status" value="1"/>
</dbReference>
<feature type="domain" description="Cupin type-2" evidence="1">
    <location>
        <begin position="37"/>
        <end position="103"/>
    </location>
</feature>
<evidence type="ECO:0000259" key="1">
    <source>
        <dbReference type="Pfam" id="PF07883"/>
    </source>
</evidence>
<dbReference type="EMBL" id="FNIA01000032">
    <property type="protein sequence ID" value="SDN39357.1"/>
    <property type="molecule type" value="Genomic_DNA"/>
</dbReference>
<dbReference type="Gene3D" id="2.60.120.10">
    <property type="entry name" value="Jelly Rolls"/>
    <property type="match status" value="1"/>
</dbReference>
<dbReference type="Proteomes" id="UP000199370">
    <property type="component" value="Unassembled WGS sequence"/>
</dbReference>
<dbReference type="RefSeq" id="WP_089736252.1">
    <property type="nucleotide sequence ID" value="NZ_FNIA01000032.1"/>
</dbReference>
<gene>
    <name evidence="2" type="ORF">SAMN05192554_13221</name>
</gene>
<dbReference type="STRING" id="996166.SAMN05192554_13221"/>
<dbReference type="SUPFAM" id="SSF51182">
    <property type="entry name" value="RmlC-like cupins"/>
    <property type="match status" value="1"/>
</dbReference>
<dbReference type="OrthoDB" id="190812at2157"/>
<organism evidence="2 3">
    <name type="scientific">Haloarchaeobius iranensis</name>
    <dbReference type="NCBI Taxonomy" id="996166"/>
    <lineage>
        <taxon>Archaea</taxon>
        <taxon>Methanobacteriati</taxon>
        <taxon>Methanobacteriota</taxon>
        <taxon>Stenosarchaea group</taxon>
        <taxon>Halobacteria</taxon>
        <taxon>Halobacteriales</taxon>
        <taxon>Halorubellaceae</taxon>
        <taxon>Haloarchaeobius</taxon>
    </lineage>
</organism>
<reference evidence="2 3" key="1">
    <citation type="submission" date="2016-10" db="EMBL/GenBank/DDBJ databases">
        <authorList>
            <person name="de Groot N.N."/>
        </authorList>
    </citation>
    <scope>NUCLEOTIDE SEQUENCE [LARGE SCALE GENOMIC DNA]</scope>
    <source>
        <strain evidence="3">EB21,IBRC-M 10013,KCTC 4048</strain>
    </source>
</reference>
<accession>A0A1H0B0V7</accession>
<dbReference type="AlphaFoldDB" id="A0A1H0B0V7"/>
<evidence type="ECO:0000313" key="2">
    <source>
        <dbReference type="EMBL" id="SDN39357.1"/>
    </source>
</evidence>
<protein>
    <submittedName>
        <fullName evidence="2">Cupin domain-containing protein</fullName>
    </submittedName>
</protein>
<keyword evidence="3" id="KW-1185">Reference proteome</keyword>
<dbReference type="InterPro" id="IPR013096">
    <property type="entry name" value="Cupin_2"/>
</dbReference>
<dbReference type="InterPro" id="IPR011051">
    <property type="entry name" value="RmlC_Cupin_sf"/>
</dbReference>
<name>A0A1H0B0V7_9EURY</name>
<proteinExistence type="predicted"/>
<dbReference type="CDD" id="cd02208">
    <property type="entry name" value="cupin_RmlC-like"/>
    <property type="match status" value="1"/>
</dbReference>
<evidence type="ECO:0000313" key="3">
    <source>
        <dbReference type="Proteomes" id="UP000199370"/>
    </source>
</evidence>